<organism evidence="1 2">
    <name type="scientific">Orchesella dallaii</name>
    <dbReference type="NCBI Taxonomy" id="48710"/>
    <lineage>
        <taxon>Eukaryota</taxon>
        <taxon>Metazoa</taxon>
        <taxon>Ecdysozoa</taxon>
        <taxon>Arthropoda</taxon>
        <taxon>Hexapoda</taxon>
        <taxon>Collembola</taxon>
        <taxon>Entomobryomorpha</taxon>
        <taxon>Entomobryoidea</taxon>
        <taxon>Orchesellidae</taxon>
        <taxon>Orchesellinae</taxon>
        <taxon>Orchesella</taxon>
    </lineage>
</organism>
<reference evidence="1 2" key="1">
    <citation type="submission" date="2024-08" db="EMBL/GenBank/DDBJ databases">
        <authorList>
            <person name="Cucini C."/>
            <person name="Frati F."/>
        </authorList>
    </citation>
    <scope>NUCLEOTIDE SEQUENCE [LARGE SCALE GENOMIC DNA]</scope>
</reference>
<evidence type="ECO:0000313" key="1">
    <source>
        <dbReference type="EMBL" id="CAL8069067.1"/>
    </source>
</evidence>
<accession>A0ABP1PJ44</accession>
<name>A0ABP1PJ44_9HEXA</name>
<sequence>MKSYIPKSYTHFLAQELGSHIRKYVKSNISIAIGLHEPNSLELYLLSGNSVCYQNLQTLNSPNGTLMQRLEQTVITAARQNLRDSCSSSNTYWYRTLEDSSHRWHTGSYFFLSASACPSSKPSDETVMSKRKQRKSKGFPVRIYECCWEPWRELPPSSSRKCQNPTAK</sequence>
<gene>
    <name evidence="1" type="ORF">ODALV1_LOCUS599</name>
</gene>
<comment type="caution">
    <text evidence="1">The sequence shown here is derived from an EMBL/GenBank/DDBJ whole genome shotgun (WGS) entry which is preliminary data.</text>
</comment>
<proteinExistence type="predicted"/>
<keyword evidence="2" id="KW-1185">Reference proteome</keyword>
<dbReference type="EMBL" id="CAXLJM020000003">
    <property type="protein sequence ID" value="CAL8069067.1"/>
    <property type="molecule type" value="Genomic_DNA"/>
</dbReference>
<dbReference type="Proteomes" id="UP001642540">
    <property type="component" value="Unassembled WGS sequence"/>
</dbReference>
<evidence type="ECO:0000313" key="2">
    <source>
        <dbReference type="Proteomes" id="UP001642540"/>
    </source>
</evidence>
<protein>
    <submittedName>
        <fullName evidence="1">Uncharacterized protein</fullName>
    </submittedName>
</protein>